<dbReference type="AlphaFoldDB" id="A0A8T0QYW0"/>
<gene>
    <name evidence="1" type="ORF">PVAP13_6NG211600</name>
</gene>
<reference evidence="1" key="1">
    <citation type="submission" date="2020-05" db="EMBL/GenBank/DDBJ databases">
        <title>WGS assembly of Panicum virgatum.</title>
        <authorList>
            <person name="Lovell J.T."/>
            <person name="Jenkins J."/>
            <person name="Shu S."/>
            <person name="Juenger T.E."/>
            <person name="Schmutz J."/>
        </authorList>
    </citation>
    <scope>NUCLEOTIDE SEQUENCE</scope>
    <source>
        <strain evidence="1">AP13</strain>
    </source>
</reference>
<proteinExistence type="predicted"/>
<dbReference type="EMBL" id="CM029048">
    <property type="protein sequence ID" value="KAG2578532.1"/>
    <property type="molecule type" value="Genomic_DNA"/>
</dbReference>
<comment type="caution">
    <text evidence="1">The sequence shown here is derived from an EMBL/GenBank/DDBJ whole genome shotgun (WGS) entry which is preliminary data.</text>
</comment>
<sequence length="111" mass="13086">MLPSNFYMKKHTSFSSIQRMISFQPSLPKKRKIMSLPRALINITLLQVISHSVTYFRSTTELISYILKFKWPAGDHVQQMLYESNWRLQELYNPISQLPIKYFSVATRGKT</sequence>
<evidence type="ECO:0000313" key="2">
    <source>
        <dbReference type="Proteomes" id="UP000823388"/>
    </source>
</evidence>
<dbReference type="Proteomes" id="UP000823388">
    <property type="component" value="Chromosome 6N"/>
</dbReference>
<evidence type="ECO:0000313" key="1">
    <source>
        <dbReference type="EMBL" id="KAG2578532.1"/>
    </source>
</evidence>
<protein>
    <submittedName>
        <fullName evidence="1">Uncharacterized protein</fullName>
    </submittedName>
</protein>
<accession>A0A8T0QYW0</accession>
<keyword evidence="2" id="KW-1185">Reference proteome</keyword>
<organism evidence="1 2">
    <name type="scientific">Panicum virgatum</name>
    <name type="common">Blackwell switchgrass</name>
    <dbReference type="NCBI Taxonomy" id="38727"/>
    <lineage>
        <taxon>Eukaryota</taxon>
        <taxon>Viridiplantae</taxon>
        <taxon>Streptophyta</taxon>
        <taxon>Embryophyta</taxon>
        <taxon>Tracheophyta</taxon>
        <taxon>Spermatophyta</taxon>
        <taxon>Magnoliopsida</taxon>
        <taxon>Liliopsida</taxon>
        <taxon>Poales</taxon>
        <taxon>Poaceae</taxon>
        <taxon>PACMAD clade</taxon>
        <taxon>Panicoideae</taxon>
        <taxon>Panicodae</taxon>
        <taxon>Paniceae</taxon>
        <taxon>Panicinae</taxon>
        <taxon>Panicum</taxon>
        <taxon>Panicum sect. Hiantes</taxon>
    </lineage>
</organism>
<name>A0A8T0QYW0_PANVG</name>